<dbReference type="SUPFAM" id="SSF46689">
    <property type="entry name" value="Homeodomain-like"/>
    <property type="match status" value="1"/>
</dbReference>
<dbReference type="AlphaFoldDB" id="A0A2Z5G2L3"/>
<dbReference type="InterPro" id="IPR052546">
    <property type="entry name" value="Transposase_8_domain"/>
</dbReference>
<accession>A0A2Z5G2L3</accession>
<proteinExistence type="predicted"/>
<dbReference type="KEGG" id="abas:ACPOL_4812"/>
<reference evidence="2 4" key="1">
    <citation type="journal article" date="2018" name="Front. Microbiol.">
        <title>Hydrolytic Capabilities as a Key to Environmental Success: Chitinolytic and Cellulolytic Acidobacteria From Acidic Sub-arctic Soils and Boreal Peatlands.</title>
        <authorList>
            <person name="Belova S.E."/>
            <person name="Ravin N.V."/>
            <person name="Pankratov T.A."/>
            <person name="Rakitin A.L."/>
            <person name="Ivanova A.A."/>
            <person name="Beletsky A.V."/>
            <person name="Mardanov A.V."/>
            <person name="Sinninghe Damste J.S."/>
            <person name="Dedysh S.N."/>
        </authorList>
    </citation>
    <scope>NUCLEOTIDE SEQUENCE [LARGE SCALE GENOMIC DNA]</scope>
    <source>
        <strain evidence="2 4">SBC82</strain>
    </source>
</reference>
<dbReference type="EMBL" id="CP030840">
    <property type="protein sequence ID" value="AXC13352.1"/>
    <property type="molecule type" value="Genomic_DNA"/>
</dbReference>
<dbReference type="EMBL" id="CP030840">
    <property type="protein sequence ID" value="AXC10297.1"/>
    <property type="molecule type" value="Genomic_DNA"/>
</dbReference>
<dbReference type="Proteomes" id="UP000253606">
    <property type="component" value="Chromosome"/>
</dbReference>
<dbReference type="GO" id="GO:0003677">
    <property type="term" value="F:DNA binding"/>
    <property type="evidence" value="ECO:0007669"/>
    <property type="project" value="InterPro"/>
</dbReference>
<dbReference type="EMBL" id="CP030840">
    <property type="protein sequence ID" value="AXC14078.1"/>
    <property type="molecule type" value="Genomic_DNA"/>
</dbReference>
<dbReference type="KEGG" id="abas:ACPOL_0944"/>
<evidence type="ECO:0000313" key="4">
    <source>
        <dbReference type="Proteomes" id="UP000253606"/>
    </source>
</evidence>
<gene>
    <name evidence="1" type="ORF">ACPOL_0944</name>
    <name evidence="2" type="ORF">ACPOL_4075</name>
    <name evidence="3" type="ORF">ACPOL_4812</name>
</gene>
<keyword evidence="4" id="KW-1185">Reference proteome</keyword>
<dbReference type="InterPro" id="IPR009057">
    <property type="entry name" value="Homeodomain-like_sf"/>
</dbReference>
<dbReference type="RefSeq" id="WP_114205957.1">
    <property type="nucleotide sequence ID" value="NZ_CP030840.1"/>
</dbReference>
<dbReference type="PANTHER" id="PTHR33609">
    <property type="entry name" value="LOW CALCIUM RESPONSE LOCUS PROTEIN S"/>
    <property type="match status" value="1"/>
</dbReference>
<evidence type="ECO:0000313" key="1">
    <source>
        <dbReference type="EMBL" id="AXC10297.1"/>
    </source>
</evidence>
<dbReference type="PANTHER" id="PTHR33609:SF1">
    <property type="entry name" value="TRANSPOSASE"/>
    <property type="match status" value="1"/>
</dbReference>
<organism evidence="2 4">
    <name type="scientific">Acidisarcina polymorpha</name>
    <dbReference type="NCBI Taxonomy" id="2211140"/>
    <lineage>
        <taxon>Bacteria</taxon>
        <taxon>Pseudomonadati</taxon>
        <taxon>Acidobacteriota</taxon>
        <taxon>Terriglobia</taxon>
        <taxon>Terriglobales</taxon>
        <taxon>Acidobacteriaceae</taxon>
        <taxon>Acidisarcina</taxon>
    </lineage>
</organism>
<name>A0A2Z5G2L3_9BACT</name>
<dbReference type="InterPro" id="IPR002514">
    <property type="entry name" value="Transposase_8"/>
</dbReference>
<dbReference type="OrthoDB" id="9809060at2"/>
<dbReference type="KEGG" id="abas:ACPOL_4075"/>
<dbReference type="Pfam" id="PF01527">
    <property type="entry name" value="HTH_Tnp_1"/>
    <property type="match status" value="1"/>
</dbReference>
<sequence>MKKSRYTEEQIIGILKQHEAGVKTAELCREHGISAATFYGWKSKYGGMDVSEAQRLKALEDENRRLKLLVAELSLHGEALKGVIRKNGWSLPA</sequence>
<evidence type="ECO:0000313" key="3">
    <source>
        <dbReference type="EMBL" id="AXC14078.1"/>
    </source>
</evidence>
<dbReference type="GO" id="GO:0006313">
    <property type="term" value="P:DNA transposition"/>
    <property type="evidence" value="ECO:0007669"/>
    <property type="project" value="InterPro"/>
</dbReference>
<evidence type="ECO:0000313" key="2">
    <source>
        <dbReference type="EMBL" id="AXC13352.1"/>
    </source>
</evidence>
<dbReference type="GO" id="GO:0004803">
    <property type="term" value="F:transposase activity"/>
    <property type="evidence" value="ECO:0007669"/>
    <property type="project" value="InterPro"/>
</dbReference>
<protein>
    <submittedName>
        <fullName evidence="2">Mobile element protein</fullName>
    </submittedName>
</protein>